<proteinExistence type="predicted"/>
<gene>
    <name evidence="3" type="ORF">MBM_04859</name>
</gene>
<evidence type="ECO:0000313" key="3">
    <source>
        <dbReference type="EMBL" id="EKD17282.1"/>
    </source>
</evidence>
<feature type="region of interest" description="Disordered" evidence="1">
    <location>
        <begin position="438"/>
        <end position="465"/>
    </location>
</feature>
<evidence type="ECO:0000259" key="2">
    <source>
        <dbReference type="Pfam" id="PF12937"/>
    </source>
</evidence>
<dbReference type="SUPFAM" id="SSF81383">
    <property type="entry name" value="F-box domain"/>
    <property type="match status" value="1"/>
</dbReference>
<dbReference type="Pfam" id="PF12937">
    <property type="entry name" value="F-box-like"/>
    <property type="match status" value="1"/>
</dbReference>
<dbReference type="AlphaFoldDB" id="K1WXK7"/>
<dbReference type="InterPro" id="IPR036047">
    <property type="entry name" value="F-box-like_dom_sf"/>
</dbReference>
<dbReference type="InterPro" id="IPR001810">
    <property type="entry name" value="F-box_dom"/>
</dbReference>
<reference evidence="3 4" key="1">
    <citation type="journal article" date="2012" name="BMC Genomics">
        <title>Sequencing the genome of Marssonina brunnea reveals fungus-poplar co-evolution.</title>
        <authorList>
            <person name="Zhu S."/>
            <person name="Cao Y.-Z."/>
            <person name="Jiang C."/>
            <person name="Tan B.-Y."/>
            <person name="Wang Z."/>
            <person name="Feng S."/>
            <person name="Zhang L."/>
            <person name="Su X.-H."/>
            <person name="Brejova B."/>
            <person name="Vinar T."/>
            <person name="Xu M."/>
            <person name="Wang M.-X."/>
            <person name="Zhang S.-G."/>
            <person name="Huang M.-R."/>
            <person name="Wu R."/>
            <person name="Zhou Y."/>
        </authorList>
    </citation>
    <scope>NUCLEOTIDE SEQUENCE [LARGE SCALE GENOMIC DNA]</scope>
    <source>
        <strain evidence="3 4">MB_m1</strain>
    </source>
</reference>
<evidence type="ECO:0000256" key="1">
    <source>
        <dbReference type="SAM" id="MobiDB-lite"/>
    </source>
</evidence>
<dbReference type="HOGENOM" id="CLU_011742_1_0_1"/>
<dbReference type="SUPFAM" id="SSF82171">
    <property type="entry name" value="DPP6 N-terminal domain-like"/>
    <property type="match status" value="1"/>
</dbReference>
<feature type="region of interest" description="Disordered" evidence="1">
    <location>
        <begin position="548"/>
        <end position="567"/>
    </location>
</feature>
<keyword evidence="4" id="KW-1185">Reference proteome</keyword>
<dbReference type="Gene3D" id="1.20.1280.50">
    <property type="match status" value="1"/>
</dbReference>
<dbReference type="InParanoid" id="K1WXK7"/>
<dbReference type="GeneID" id="18760794"/>
<organism evidence="3 4">
    <name type="scientific">Marssonina brunnea f. sp. multigermtubi (strain MB_m1)</name>
    <name type="common">Marssonina leaf spot fungus</name>
    <dbReference type="NCBI Taxonomy" id="1072389"/>
    <lineage>
        <taxon>Eukaryota</taxon>
        <taxon>Fungi</taxon>
        <taxon>Dikarya</taxon>
        <taxon>Ascomycota</taxon>
        <taxon>Pezizomycotina</taxon>
        <taxon>Leotiomycetes</taxon>
        <taxon>Helotiales</taxon>
        <taxon>Drepanopezizaceae</taxon>
        <taxon>Drepanopeziza</taxon>
    </lineage>
</organism>
<feature type="region of interest" description="Disordered" evidence="1">
    <location>
        <begin position="1"/>
        <end position="24"/>
    </location>
</feature>
<dbReference type="KEGG" id="mbe:MBM_04859"/>
<name>K1WXK7_MARBU</name>
<dbReference type="eggNOG" id="ENOG502SHIS">
    <property type="taxonomic scope" value="Eukaryota"/>
</dbReference>
<dbReference type="EMBL" id="JH921437">
    <property type="protein sequence ID" value="EKD17282.1"/>
    <property type="molecule type" value="Genomic_DNA"/>
</dbReference>
<sequence>MSSHILLSRGVAGPSRESDCDAEIRPTSPTLVTSFFESGTRHVMTLGDAASHNISALDGADYKGKGKGKGKEIDVYEPSDSTSNKPLYQSTIDSELIHKRPISRSGTFFDNPADPRAILDDNILEPCPHSRVRSSVSEILHGDPLQKSASDDGIHASLRRSFTMLSGPSQPASALTEVFSECRPLFPAPTFPPNKNLHALADIEHLEFMASRSDFRAQRQALEARPSPAVHLPTEVIQHIFYLLAPCDFNSARHTCRSWLISSLNKSLLTTMLKRAGYSDGTGIAAPSAISSTGEFSDEWWMSKRIARECALGPDPRMFPSGSALSQICHVDFTEIEVHYPGPDLASTIFNISSCGRFLMAAHGCLVYVYELNRSHKSARDDGSYPGLLRPVTSIICPRRVLACSMDTSSQRYAIAILLDGRMGLVCDIAALTEKGAATTDDASSRQDGTAGLKRVESGTSMPLETGPRALYRNLCSEDDPPRSVAICPQRRCVAFGCSSGLELHWVDALTGQDLNRWFPLTAPSDYLFFLPPRKGVDSAKKLRLISSAGRPDERSSMSRRTFGPSPRSSPFWERFGWGLSRFEEDNETYGASSPSETQGILTRLRIDASRSSLVGRMDCSDHYRATPLSDGYHILFTDPASGVLCLGSDAPVGGPTKLLRKIWFCCPSLDGKFATPVAYTAGSDLSHGVRVVAAFDTGSDEQSIWLFSVPFDIFTCGQAKPASSTTAAWLSNSSSREAAPAEQEWMNWWPNDGLQQWLSNTQDPVPDMSSKSVWPVKTEGQRIGTCKGLVDLAIDSGPHLVVWAFSRTGSAKVWRVDDGQSHPVQKILVVRDGTVRITDGSGDLEMIDAASSSPEMLGPSIPLAGPDSYDGTVQYDWEGDVVMQPVEEETVEAVLLNAQGMGVRYQAETWTRTSYARALAGFVEELTGVAGIDLEIW</sequence>
<dbReference type="CDD" id="cd09917">
    <property type="entry name" value="F-box_SF"/>
    <property type="match status" value="1"/>
</dbReference>
<feature type="domain" description="F-box" evidence="2">
    <location>
        <begin position="231"/>
        <end position="260"/>
    </location>
</feature>
<protein>
    <submittedName>
        <fullName evidence="3">F-box domain-containing protein</fullName>
    </submittedName>
</protein>
<dbReference type="OMA" id="TIWAFST"/>
<accession>K1WXK7</accession>
<dbReference type="Proteomes" id="UP000006753">
    <property type="component" value="Unassembled WGS sequence"/>
</dbReference>
<dbReference type="OrthoDB" id="1689567at2759"/>
<evidence type="ECO:0000313" key="4">
    <source>
        <dbReference type="Proteomes" id="UP000006753"/>
    </source>
</evidence>